<evidence type="ECO:0000313" key="2">
    <source>
        <dbReference type="EMBL" id="EKX47551.1"/>
    </source>
</evidence>
<dbReference type="GeneID" id="17304240"/>
<proteinExistence type="predicted"/>
<reference evidence="2 4" key="1">
    <citation type="journal article" date="2012" name="Nature">
        <title>Algal genomes reveal evolutionary mosaicism and the fate of nucleomorphs.</title>
        <authorList>
            <consortium name="DOE Joint Genome Institute"/>
            <person name="Curtis B.A."/>
            <person name="Tanifuji G."/>
            <person name="Burki F."/>
            <person name="Gruber A."/>
            <person name="Irimia M."/>
            <person name="Maruyama S."/>
            <person name="Arias M.C."/>
            <person name="Ball S.G."/>
            <person name="Gile G.H."/>
            <person name="Hirakawa Y."/>
            <person name="Hopkins J.F."/>
            <person name="Kuo A."/>
            <person name="Rensing S.A."/>
            <person name="Schmutz J."/>
            <person name="Symeonidi A."/>
            <person name="Elias M."/>
            <person name="Eveleigh R.J."/>
            <person name="Herman E.K."/>
            <person name="Klute M.J."/>
            <person name="Nakayama T."/>
            <person name="Obornik M."/>
            <person name="Reyes-Prieto A."/>
            <person name="Armbrust E.V."/>
            <person name="Aves S.J."/>
            <person name="Beiko R.G."/>
            <person name="Coutinho P."/>
            <person name="Dacks J.B."/>
            <person name="Durnford D.G."/>
            <person name="Fast N.M."/>
            <person name="Green B.R."/>
            <person name="Grisdale C.J."/>
            <person name="Hempel F."/>
            <person name="Henrissat B."/>
            <person name="Hoppner M.P."/>
            <person name="Ishida K."/>
            <person name="Kim E."/>
            <person name="Koreny L."/>
            <person name="Kroth P.G."/>
            <person name="Liu Y."/>
            <person name="Malik S.B."/>
            <person name="Maier U.G."/>
            <person name="McRose D."/>
            <person name="Mock T."/>
            <person name="Neilson J.A."/>
            <person name="Onodera N.T."/>
            <person name="Poole A.M."/>
            <person name="Pritham E.J."/>
            <person name="Richards T.A."/>
            <person name="Rocap G."/>
            <person name="Roy S.W."/>
            <person name="Sarai C."/>
            <person name="Schaack S."/>
            <person name="Shirato S."/>
            <person name="Slamovits C.H."/>
            <person name="Spencer D.F."/>
            <person name="Suzuki S."/>
            <person name="Worden A.Z."/>
            <person name="Zauner S."/>
            <person name="Barry K."/>
            <person name="Bell C."/>
            <person name="Bharti A.K."/>
            <person name="Crow J.A."/>
            <person name="Grimwood J."/>
            <person name="Kramer R."/>
            <person name="Lindquist E."/>
            <person name="Lucas S."/>
            <person name="Salamov A."/>
            <person name="McFadden G.I."/>
            <person name="Lane C.E."/>
            <person name="Keeling P.J."/>
            <person name="Gray M.W."/>
            <person name="Grigoriev I.V."/>
            <person name="Archibald J.M."/>
        </authorList>
    </citation>
    <scope>NUCLEOTIDE SEQUENCE</scope>
    <source>
        <strain evidence="2 4">CCMP2712</strain>
    </source>
</reference>
<dbReference type="RefSeq" id="XP_005834531.1">
    <property type="nucleotide sequence ID" value="XM_005834474.1"/>
</dbReference>
<sequence>MKDTSKPIPSVNTNEFFITWEEESREFQSMYEGDRGPGRIQPVNISGFVDQSLYTAKHSLCFYLQSSAGHRDCRFQKKLRFTRIVDGMLYTCDDVYESPDRQECTKRFEGRLPVLRLKGPTYLFSRTTHFPHLLEEVADAALWLHKHNMSYFSHVLIDHMGGTCDTFRSYHSGGWAPTGSPISSSLQFAMLSTISRGIVFAWGVREHRTVCVDAPWRRYPALNPDKYHFFDRDASNKPSICARFRRRITDHFGISANLASRRPPQVLILQRTSGGRRITNLKDVVKLSLFSQYKADVRFVEFAKGKTWSPKAQIEYFAHTDILIAHHGAAVSLSSVMQPGSLVIEIFNYRCKCTYFDSLYHGCGLLSEKVFNQGGSEYGVEQCSGNNRKDSSDDAAVNVHRISEILTSYFRRKYGR</sequence>
<dbReference type="KEGG" id="gtt:GUITHDRAFT_137332"/>
<evidence type="ECO:0000313" key="4">
    <source>
        <dbReference type="Proteomes" id="UP000011087"/>
    </source>
</evidence>
<organism evidence="2">
    <name type="scientific">Guillardia theta (strain CCMP2712)</name>
    <name type="common">Cryptophyte</name>
    <dbReference type="NCBI Taxonomy" id="905079"/>
    <lineage>
        <taxon>Eukaryota</taxon>
        <taxon>Cryptophyceae</taxon>
        <taxon>Pyrenomonadales</taxon>
        <taxon>Geminigeraceae</taxon>
        <taxon>Guillardia</taxon>
    </lineage>
</organism>
<dbReference type="Pfam" id="PF04577">
    <property type="entry name" value="Glyco_transf_61"/>
    <property type="match status" value="1"/>
</dbReference>
<dbReference type="EMBL" id="JH992989">
    <property type="protein sequence ID" value="EKX47551.1"/>
    <property type="molecule type" value="Genomic_DNA"/>
</dbReference>
<dbReference type="EnsemblProtists" id="EKX47551">
    <property type="protein sequence ID" value="EKX47551"/>
    <property type="gene ID" value="GUITHDRAFT_137332"/>
</dbReference>
<reference evidence="4" key="2">
    <citation type="submission" date="2012-11" db="EMBL/GenBank/DDBJ databases">
        <authorList>
            <person name="Kuo A."/>
            <person name="Curtis B.A."/>
            <person name="Tanifuji G."/>
            <person name="Burki F."/>
            <person name="Gruber A."/>
            <person name="Irimia M."/>
            <person name="Maruyama S."/>
            <person name="Arias M.C."/>
            <person name="Ball S.G."/>
            <person name="Gile G.H."/>
            <person name="Hirakawa Y."/>
            <person name="Hopkins J.F."/>
            <person name="Rensing S.A."/>
            <person name="Schmutz J."/>
            <person name="Symeonidi A."/>
            <person name="Elias M."/>
            <person name="Eveleigh R.J."/>
            <person name="Herman E.K."/>
            <person name="Klute M.J."/>
            <person name="Nakayama T."/>
            <person name="Obornik M."/>
            <person name="Reyes-Prieto A."/>
            <person name="Armbrust E.V."/>
            <person name="Aves S.J."/>
            <person name="Beiko R.G."/>
            <person name="Coutinho P."/>
            <person name="Dacks J.B."/>
            <person name="Durnford D.G."/>
            <person name="Fast N.M."/>
            <person name="Green B.R."/>
            <person name="Grisdale C."/>
            <person name="Hempe F."/>
            <person name="Henrissat B."/>
            <person name="Hoppner M.P."/>
            <person name="Ishida K.-I."/>
            <person name="Kim E."/>
            <person name="Koreny L."/>
            <person name="Kroth P.G."/>
            <person name="Liu Y."/>
            <person name="Malik S.-B."/>
            <person name="Maier U.G."/>
            <person name="McRose D."/>
            <person name="Mock T."/>
            <person name="Neilson J.A."/>
            <person name="Onodera N.T."/>
            <person name="Poole A.M."/>
            <person name="Pritham E.J."/>
            <person name="Richards T.A."/>
            <person name="Rocap G."/>
            <person name="Roy S.W."/>
            <person name="Sarai C."/>
            <person name="Schaack S."/>
            <person name="Shirato S."/>
            <person name="Slamovits C.H."/>
            <person name="Spencer D.F."/>
            <person name="Suzuki S."/>
            <person name="Worden A.Z."/>
            <person name="Zauner S."/>
            <person name="Barry K."/>
            <person name="Bell C."/>
            <person name="Bharti A.K."/>
            <person name="Crow J.A."/>
            <person name="Grimwood J."/>
            <person name="Kramer R."/>
            <person name="Lindquist E."/>
            <person name="Lucas S."/>
            <person name="Salamov A."/>
            <person name="McFadden G.I."/>
            <person name="Lane C.E."/>
            <person name="Keeling P.J."/>
            <person name="Gray M.W."/>
            <person name="Grigoriev I.V."/>
            <person name="Archibald J.M."/>
        </authorList>
    </citation>
    <scope>NUCLEOTIDE SEQUENCE</scope>
    <source>
        <strain evidence="4">CCMP2712</strain>
    </source>
</reference>
<dbReference type="GO" id="GO:0016757">
    <property type="term" value="F:glycosyltransferase activity"/>
    <property type="evidence" value="ECO:0007669"/>
    <property type="project" value="InterPro"/>
</dbReference>
<evidence type="ECO:0000259" key="1">
    <source>
        <dbReference type="Pfam" id="PF04577"/>
    </source>
</evidence>
<gene>
    <name evidence="2" type="ORF">GUITHDRAFT_137332</name>
</gene>
<name>L1JGC8_GUITC</name>
<protein>
    <recommendedName>
        <fullName evidence="1">Glycosyltransferase 61 catalytic domain-containing protein</fullName>
    </recommendedName>
</protein>
<dbReference type="HOGENOM" id="CLU_661310_0_0_1"/>
<keyword evidence="4" id="KW-1185">Reference proteome</keyword>
<reference evidence="3" key="3">
    <citation type="submission" date="2016-03" db="UniProtKB">
        <authorList>
            <consortium name="EnsemblProtists"/>
        </authorList>
    </citation>
    <scope>IDENTIFICATION</scope>
</reference>
<evidence type="ECO:0000313" key="3">
    <source>
        <dbReference type="EnsemblProtists" id="EKX47551"/>
    </source>
</evidence>
<dbReference type="InterPro" id="IPR049625">
    <property type="entry name" value="Glyco_transf_61_cat"/>
</dbReference>
<dbReference type="PaxDb" id="55529-EKX47551"/>
<dbReference type="Proteomes" id="UP000011087">
    <property type="component" value="Unassembled WGS sequence"/>
</dbReference>
<dbReference type="AlphaFoldDB" id="L1JGC8"/>
<feature type="domain" description="Glycosyltransferase 61 catalytic" evidence="1">
    <location>
        <begin position="238"/>
        <end position="344"/>
    </location>
</feature>
<dbReference type="OrthoDB" id="529273at2759"/>
<accession>L1JGC8</accession>